<keyword evidence="1" id="KW-0808">Transferase</keyword>
<sequence length="527" mass="58757">MEQHHVRSLLKPSAYPDPTGSVELVQTHVSYIFLTDDFAYKVKKPVDFGFLNFSTLDRRRFYCEEEVRLNRRLCPDIYLGVAEVRETPAGAAFVGDGRVIDYAVKMKRLPADRMFDRLLSAGLAGEPEVRAVARVVGIFHLEAEQSPEIDTFGGLDTIEANWAENFQQTLPYCGITLSARDHGFIREWVERFMTERAGLFAARVGAGRIRDGNGDIHMENICLGADGGVCIFDCIEFNNRFRYGDTAADIAFLLMDFDFVLRPDLGAAFLDEYTRITNDASVVEVIDFYKVYRAFVRGKVESMRLADPQIPENEKQAAAARASRYFRLARGYTVRPGLPPTLFITCGLTGSGKSRLARELSLDLGLEIVSSDVVRKELAGLRPTDRPGEGYGTGIYTDRASVRTYGELERRARAALGGGHSIIVDATFRRRADRARFGTLARNAGTPFVILHAVCPEPTIRRRLDSRQKDRNEPSDGTWEVYLRQKDGFDPPSDREGTLLRIDTSGAASAMVDAVLHGLELLPCGKS</sequence>
<dbReference type="EMBL" id="JXBL01000001">
    <property type="protein sequence ID" value="KIE42577.1"/>
    <property type="molecule type" value="Genomic_DNA"/>
</dbReference>
<evidence type="ECO:0000313" key="2">
    <source>
        <dbReference type="Proteomes" id="UP000031433"/>
    </source>
</evidence>
<dbReference type="PANTHER" id="PTHR43883">
    <property type="entry name" value="SLR0207 PROTEIN"/>
    <property type="match status" value="1"/>
</dbReference>
<comment type="caution">
    <text evidence="1">The sequence shown here is derived from an EMBL/GenBank/DDBJ whole genome shotgun (WGS) entry which is preliminary data.</text>
</comment>
<accession>A0A0C1QPP0</accession>
<dbReference type="Gene3D" id="3.40.50.300">
    <property type="entry name" value="P-loop containing nucleotide triphosphate hydrolases"/>
    <property type="match status" value="1"/>
</dbReference>
<dbReference type="GO" id="GO:0016301">
    <property type="term" value="F:kinase activity"/>
    <property type="evidence" value="ECO:0007669"/>
    <property type="project" value="UniProtKB-KW"/>
</dbReference>
<dbReference type="SUPFAM" id="SSF52540">
    <property type="entry name" value="P-loop containing nucleoside triphosphate hydrolases"/>
    <property type="match status" value="1"/>
</dbReference>
<dbReference type="RefSeq" id="WP_039645274.1">
    <property type="nucleotide sequence ID" value="NZ_JXBL01000001.1"/>
</dbReference>
<name>A0A0C1QPP0_9BACT</name>
<dbReference type="InterPro" id="IPR052732">
    <property type="entry name" value="Cell-binding_unc_protein"/>
</dbReference>
<dbReference type="InterPro" id="IPR011009">
    <property type="entry name" value="Kinase-like_dom_sf"/>
</dbReference>
<protein>
    <submittedName>
        <fullName evidence="1">Kinase</fullName>
    </submittedName>
</protein>
<dbReference type="InterPro" id="IPR027417">
    <property type="entry name" value="P-loop_NTPase"/>
</dbReference>
<organism evidence="1 2">
    <name type="scientific">Geobacter soli</name>
    <dbReference type="NCBI Taxonomy" id="1510391"/>
    <lineage>
        <taxon>Bacteria</taxon>
        <taxon>Pseudomonadati</taxon>
        <taxon>Thermodesulfobacteriota</taxon>
        <taxon>Desulfuromonadia</taxon>
        <taxon>Geobacterales</taxon>
        <taxon>Geobacteraceae</taxon>
        <taxon>Geobacter</taxon>
    </lineage>
</organism>
<evidence type="ECO:0000313" key="1">
    <source>
        <dbReference type="EMBL" id="KIE42577.1"/>
    </source>
</evidence>
<dbReference type="PANTHER" id="PTHR43883:SF1">
    <property type="entry name" value="GLUCONOKINASE"/>
    <property type="match status" value="1"/>
</dbReference>
<dbReference type="Pfam" id="PF13671">
    <property type="entry name" value="AAA_33"/>
    <property type="match status" value="1"/>
</dbReference>
<dbReference type="SUPFAM" id="SSF56112">
    <property type="entry name" value="Protein kinase-like (PK-like)"/>
    <property type="match status" value="1"/>
</dbReference>
<dbReference type="Proteomes" id="UP000031433">
    <property type="component" value="Unassembled WGS sequence"/>
</dbReference>
<proteinExistence type="predicted"/>
<keyword evidence="1" id="KW-0418">Kinase</keyword>
<dbReference type="AlphaFoldDB" id="A0A0C1QPP0"/>
<gene>
    <name evidence="1" type="ORF">SE37_08025</name>
</gene>
<keyword evidence="2" id="KW-1185">Reference proteome</keyword>
<reference evidence="1 2" key="1">
    <citation type="submission" date="2015-01" db="EMBL/GenBank/DDBJ databases">
        <title>Genome sequence of the anaerobic bacterium Geobacter soli GSS01, a dissimilatory Fe(III) reducer from soil.</title>
        <authorList>
            <person name="Yang G."/>
            <person name="Zhou S."/>
        </authorList>
    </citation>
    <scope>NUCLEOTIDE SEQUENCE [LARGE SCALE GENOMIC DNA]</scope>
    <source>
        <strain evidence="1 2">GSS01</strain>
    </source>
</reference>